<dbReference type="GO" id="GO:0006355">
    <property type="term" value="P:regulation of DNA-templated transcription"/>
    <property type="evidence" value="ECO:0007669"/>
    <property type="project" value="InterPro"/>
</dbReference>
<evidence type="ECO:0000259" key="7">
    <source>
        <dbReference type="PROSITE" id="PS50110"/>
    </source>
</evidence>
<organism evidence="8 9">
    <name type="scientific">Burkholderia gladioli</name>
    <name type="common">Pseudomonas marginata</name>
    <name type="synonym">Phytomonas marginata</name>
    <dbReference type="NCBI Taxonomy" id="28095"/>
    <lineage>
        <taxon>Bacteria</taxon>
        <taxon>Pseudomonadati</taxon>
        <taxon>Pseudomonadota</taxon>
        <taxon>Betaproteobacteria</taxon>
        <taxon>Burkholderiales</taxon>
        <taxon>Burkholderiaceae</taxon>
        <taxon>Burkholderia</taxon>
    </lineage>
</organism>
<dbReference type="GO" id="GO:0000160">
    <property type="term" value="P:phosphorelay signal transduction system"/>
    <property type="evidence" value="ECO:0007669"/>
    <property type="project" value="InterPro"/>
</dbReference>
<feature type="domain" description="Response regulatory" evidence="7">
    <location>
        <begin position="5"/>
        <end position="120"/>
    </location>
</feature>
<accession>A0A2A7SCP2</accession>
<dbReference type="InterPro" id="IPR000792">
    <property type="entry name" value="Tscrpt_reg_LuxR_C"/>
</dbReference>
<dbReference type="GO" id="GO:0003677">
    <property type="term" value="F:DNA binding"/>
    <property type="evidence" value="ECO:0007669"/>
    <property type="project" value="UniProtKB-KW"/>
</dbReference>
<dbReference type="InterPro" id="IPR039420">
    <property type="entry name" value="WalR-like"/>
</dbReference>
<dbReference type="Pfam" id="PF00196">
    <property type="entry name" value="GerE"/>
    <property type="match status" value="1"/>
</dbReference>
<dbReference type="PROSITE" id="PS50110">
    <property type="entry name" value="RESPONSE_REGULATORY"/>
    <property type="match status" value="1"/>
</dbReference>
<sequence length="259" mass="28296">MSSFEFIVVDGDPIVRFGIRALLTGGMQAPTAGEVAPGFRFRDFDLAATRLIVQIANGKFGAGLERIGEIRKYSPRVPLLVLAASVDADDVVRGLRAGATSFLRHTADIGELRSAIETTCRGQRYLGNDIAALLSEHLVSGQPRKHASLSNRELQVMLRLAQGRRVTDVARELCLSVKTVSSHRSRLLEKMAMKSNTDLTRYAMTHKLIDGDLGDAEADPHAPSIESGMQPAQPRGALRERAPHEDWLGKRIEAAPRLP</sequence>
<dbReference type="PRINTS" id="PR00038">
    <property type="entry name" value="HTHLUXR"/>
</dbReference>
<feature type="compositionally biased region" description="Basic and acidic residues" evidence="5">
    <location>
        <begin position="237"/>
        <end position="259"/>
    </location>
</feature>
<dbReference type="PROSITE" id="PS00622">
    <property type="entry name" value="HTH_LUXR_1"/>
    <property type="match status" value="1"/>
</dbReference>
<dbReference type="InterPro" id="IPR001789">
    <property type="entry name" value="Sig_transdc_resp-reg_receiver"/>
</dbReference>
<feature type="domain" description="HTH luxR-type" evidence="6">
    <location>
        <begin position="142"/>
        <end position="207"/>
    </location>
</feature>
<evidence type="ECO:0000256" key="3">
    <source>
        <dbReference type="ARBA" id="ARBA00023163"/>
    </source>
</evidence>
<feature type="region of interest" description="Disordered" evidence="5">
    <location>
        <begin position="212"/>
        <end position="259"/>
    </location>
</feature>
<dbReference type="InterPro" id="IPR016032">
    <property type="entry name" value="Sig_transdc_resp-reg_C-effctor"/>
</dbReference>
<dbReference type="CDD" id="cd06170">
    <property type="entry name" value="LuxR_C_like"/>
    <property type="match status" value="1"/>
</dbReference>
<name>A0A2A7SCP2_BURGA</name>
<comment type="caution">
    <text evidence="8">The sequence shown here is derived from an EMBL/GenBank/DDBJ whole genome shotgun (WGS) entry which is preliminary data.</text>
</comment>
<reference evidence="9" key="1">
    <citation type="submission" date="2017-09" db="EMBL/GenBank/DDBJ databases">
        <title>FDA dAtabase for Regulatory Grade micrObial Sequences (FDA-ARGOS): Supporting development and validation of Infectious Disease Dx tests.</title>
        <authorList>
            <person name="Minogue T."/>
            <person name="Wolcott M."/>
            <person name="Wasieloski L."/>
            <person name="Aguilar W."/>
            <person name="Moore D."/>
            <person name="Tallon L."/>
            <person name="Sadzewicz L."/>
            <person name="Ott S."/>
            <person name="Zhao X."/>
            <person name="Nagaraj S."/>
            <person name="Vavikolanu K."/>
            <person name="Aluvathingal J."/>
            <person name="Nadendla S."/>
            <person name="Sichtig H."/>
        </authorList>
    </citation>
    <scope>NUCLEOTIDE SEQUENCE [LARGE SCALE GENOMIC DNA]</scope>
    <source>
        <strain evidence="9">FDAARGOS_390</strain>
    </source>
</reference>
<dbReference type="AlphaFoldDB" id="A0A2A7SCP2"/>
<evidence type="ECO:0000256" key="5">
    <source>
        <dbReference type="SAM" id="MobiDB-lite"/>
    </source>
</evidence>
<dbReference type="RefSeq" id="WP_098151586.1">
    <property type="nucleotide sequence ID" value="NZ_CADEWP010000018.1"/>
</dbReference>
<dbReference type="PROSITE" id="PS50043">
    <property type="entry name" value="HTH_LUXR_2"/>
    <property type="match status" value="1"/>
</dbReference>
<evidence type="ECO:0000256" key="2">
    <source>
        <dbReference type="ARBA" id="ARBA00023125"/>
    </source>
</evidence>
<protein>
    <submittedName>
        <fullName evidence="8">DNA-binding response regulator</fullName>
    </submittedName>
</protein>
<dbReference type="SMART" id="SM00421">
    <property type="entry name" value="HTH_LUXR"/>
    <property type="match status" value="1"/>
</dbReference>
<evidence type="ECO:0000313" key="9">
    <source>
        <dbReference type="Proteomes" id="UP000220629"/>
    </source>
</evidence>
<gene>
    <name evidence="8" type="ORF">CRM94_04480</name>
</gene>
<dbReference type="SUPFAM" id="SSF46894">
    <property type="entry name" value="C-terminal effector domain of the bipartite response regulators"/>
    <property type="match status" value="1"/>
</dbReference>
<evidence type="ECO:0000256" key="4">
    <source>
        <dbReference type="PROSITE-ProRule" id="PRU00169"/>
    </source>
</evidence>
<comment type="caution">
    <text evidence="4">Lacks conserved residue(s) required for the propagation of feature annotation.</text>
</comment>
<evidence type="ECO:0000313" key="8">
    <source>
        <dbReference type="EMBL" id="PEH41474.1"/>
    </source>
</evidence>
<keyword evidence="3" id="KW-0804">Transcription</keyword>
<dbReference type="Proteomes" id="UP000220629">
    <property type="component" value="Unassembled WGS sequence"/>
</dbReference>
<keyword evidence="2 8" id="KW-0238">DNA-binding</keyword>
<evidence type="ECO:0000259" key="6">
    <source>
        <dbReference type="PROSITE" id="PS50043"/>
    </source>
</evidence>
<keyword evidence="1" id="KW-0805">Transcription regulation</keyword>
<dbReference type="PANTHER" id="PTHR43214:SF41">
    <property type="entry name" value="NITRATE_NITRITE RESPONSE REGULATOR PROTEIN NARP"/>
    <property type="match status" value="1"/>
</dbReference>
<dbReference type="PANTHER" id="PTHR43214">
    <property type="entry name" value="TWO-COMPONENT RESPONSE REGULATOR"/>
    <property type="match status" value="1"/>
</dbReference>
<evidence type="ECO:0000256" key="1">
    <source>
        <dbReference type="ARBA" id="ARBA00023015"/>
    </source>
</evidence>
<dbReference type="InterPro" id="IPR011006">
    <property type="entry name" value="CheY-like_superfamily"/>
</dbReference>
<dbReference type="SUPFAM" id="SSF52172">
    <property type="entry name" value="CheY-like"/>
    <property type="match status" value="1"/>
</dbReference>
<proteinExistence type="predicted"/>
<dbReference type="EMBL" id="PDDY01000001">
    <property type="protein sequence ID" value="PEH41474.1"/>
    <property type="molecule type" value="Genomic_DNA"/>
</dbReference>
<dbReference type="Gene3D" id="3.40.50.2300">
    <property type="match status" value="1"/>
</dbReference>